<dbReference type="CDD" id="cd02440">
    <property type="entry name" value="AdoMet_MTases"/>
    <property type="match status" value="1"/>
</dbReference>
<dbReference type="EC" id="2.1.1.-" evidence="1"/>
<dbReference type="InterPro" id="IPR006764">
    <property type="entry name" value="SAM_dep_MeTrfase_SAV2177_type"/>
</dbReference>
<gene>
    <name evidence="1" type="ORF">ACFFNX_36105</name>
</gene>
<keyword evidence="1" id="KW-0808">Transferase</keyword>
<dbReference type="GO" id="GO:0032259">
    <property type="term" value="P:methylation"/>
    <property type="evidence" value="ECO:0007669"/>
    <property type="project" value="UniProtKB-KW"/>
</dbReference>
<accession>A0ABV5YRB2</accession>
<evidence type="ECO:0000313" key="2">
    <source>
        <dbReference type="Proteomes" id="UP001589627"/>
    </source>
</evidence>
<dbReference type="Pfam" id="PF04672">
    <property type="entry name" value="Methyltransf_19"/>
    <property type="match status" value="1"/>
</dbReference>
<dbReference type="EMBL" id="JBHLZP010000400">
    <property type="protein sequence ID" value="MFB9837612.1"/>
    <property type="molecule type" value="Genomic_DNA"/>
</dbReference>
<dbReference type="RefSeq" id="WP_378210490.1">
    <property type="nucleotide sequence ID" value="NZ_JBHLZP010000400.1"/>
</dbReference>
<organism evidence="1 2">
    <name type="scientific">Actinoallomurus acaciae</name>
    <dbReference type="NCBI Taxonomy" id="502577"/>
    <lineage>
        <taxon>Bacteria</taxon>
        <taxon>Bacillati</taxon>
        <taxon>Actinomycetota</taxon>
        <taxon>Actinomycetes</taxon>
        <taxon>Streptosporangiales</taxon>
        <taxon>Thermomonosporaceae</taxon>
        <taxon>Actinoallomurus</taxon>
    </lineage>
</organism>
<keyword evidence="1" id="KW-0489">Methyltransferase</keyword>
<dbReference type="Proteomes" id="UP001589627">
    <property type="component" value="Unassembled WGS sequence"/>
</dbReference>
<protein>
    <submittedName>
        <fullName evidence="1">SAM-dependent methyltransferase</fullName>
        <ecNumber evidence="1">2.1.1.-</ecNumber>
    </submittedName>
</protein>
<dbReference type="InterPro" id="IPR029063">
    <property type="entry name" value="SAM-dependent_MTases_sf"/>
</dbReference>
<dbReference type="PIRSF" id="PIRSF017393">
    <property type="entry name" value="MTase_SAV2177"/>
    <property type="match status" value="1"/>
</dbReference>
<name>A0ABV5YRB2_9ACTN</name>
<evidence type="ECO:0000313" key="1">
    <source>
        <dbReference type="EMBL" id="MFB9837612.1"/>
    </source>
</evidence>
<dbReference type="GO" id="GO:0008168">
    <property type="term" value="F:methyltransferase activity"/>
    <property type="evidence" value="ECO:0007669"/>
    <property type="project" value="UniProtKB-KW"/>
</dbReference>
<dbReference type="Gene3D" id="3.40.50.150">
    <property type="entry name" value="Vaccinia Virus protein VP39"/>
    <property type="match status" value="1"/>
</dbReference>
<dbReference type="SUPFAM" id="SSF53335">
    <property type="entry name" value="S-adenosyl-L-methionine-dependent methyltransferases"/>
    <property type="match status" value="1"/>
</dbReference>
<reference evidence="1 2" key="1">
    <citation type="submission" date="2024-09" db="EMBL/GenBank/DDBJ databases">
        <authorList>
            <person name="Sun Q."/>
            <person name="Mori K."/>
        </authorList>
    </citation>
    <scope>NUCLEOTIDE SEQUENCE [LARGE SCALE GENOMIC DNA]</scope>
    <source>
        <strain evidence="1 2">TBRC 0563</strain>
    </source>
</reference>
<sequence>MSGWMENASGEPPADMRADPGIPSVARMYDYFLGGKDNFASDRKAAGEVTRALPGVADVARANRLFLRRAVRHVAGRGVGQFLDLGAGLPTQGNVHEIARSVNPDARVVYVDNDPVVAAHGRALLGRDEGTAVVAADLRDPESVLGAPEVAELIDFDRPVCVLFVAVLHFLADEEDPAGLLARYRDAVPPGSHVIVSHAAIEERRNAGVSDAYRSASAPFSARTREQVTAFLDGLTIVEPGVVRLHEWRPEGGEYVTDAGWTAVARK</sequence>
<keyword evidence="2" id="KW-1185">Reference proteome</keyword>
<proteinExistence type="predicted"/>
<comment type="caution">
    <text evidence="1">The sequence shown here is derived from an EMBL/GenBank/DDBJ whole genome shotgun (WGS) entry which is preliminary data.</text>
</comment>